<evidence type="ECO:0000313" key="2">
    <source>
        <dbReference type="EMBL" id="GGI50794.1"/>
    </source>
</evidence>
<dbReference type="InterPro" id="IPR041162">
    <property type="entry name" value="Bact_HORMA_1"/>
</dbReference>
<protein>
    <recommendedName>
        <fullName evidence="1">Bacterial HORMA domain-containing protein</fullName>
    </recommendedName>
</protein>
<dbReference type="AlphaFoldDB" id="A0A917N1T3"/>
<dbReference type="EMBL" id="BMDO01000005">
    <property type="protein sequence ID" value="GGI50794.1"/>
    <property type="molecule type" value="Genomic_DNA"/>
</dbReference>
<accession>A0A917N1T3</accession>
<organism evidence="2 3">
    <name type="scientific">Mucilaginibacter galii</name>
    <dbReference type="NCBI Taxonomy" id="2005073"/>
    <lineage>
        <taxon>Bacteria</taxon>
        <taxon>Pseudomonadati</taxon>
        <taxon>Bacteroidota</taxon>
        <taxon>Sphingobacteriia</taxon>
        <taxon>Sphingobacteriales</taxon>
        <taxon>Sphingobacteriaceae</taxon>
        <taxon>Mucilaginibacter</taxon>
    </lineage>
</organism>
<feature type="domain" description="Bacterial HORMA" evidence="1">
    <location>
        <begin position="4"/>
        <end position="171"/>
    </location>
</feature>
<reference evidence="2" key="2">
    <citation type="submission" date="2020-09" db="EMBL/GenBank/DDBJ databases">
        <authorList>
            <person name="Sun Q."/>
            <person name="Sedlacek I."/>
        </authorList>
    </citation>
    <scope>NUCLEOTIDE SEQUENCE</scope>
    <source>
        <strain evidence="2">CCM 8711</strain>
    </source>
</reference>
<dbReference type="Proteomes" id="UP000662074">
    <property type="component" value="Unassembled WGS sequence"/>
</dbReference>
<proteinExistence type="predicted"/>
<keyword evidence="3" id="KW-1185">Reference proteome</keyword>
<dbReference type="Pfam" id="PF18138">
    <property type="entry name" value="bacHORMA_1"/>
    <property type="match status" value="1"/>
</dbReference>
<reference evidence="2" key="1">
    <citation type="journal article" date="2014" name="Int. J. Syst. Evol. Microbiol.">
        <title>Complete genome sequence of Corynebacterium casei LMG S-19264T (=DSM 44701T), isolated from a smear-ripened cheese.</title>
        <authorList>
            <consortium name="US DOE Joint Genome Institute (JGI-PGF)"/>
            <person name="Walter F."/>
            <person name="Albersmeier A."/>
            <person name="Kalinowski J."/>
            <person name="Ruckert C."/>
        </authorList>
    </citation>
    <scope>NUCLEOTIDE SEQUENCE</scope>
    <source>
        <strain evidence="2">CCM 8711</strain>
    </source>
</reference>
<dbReference type="RefSeq" id="WP_188416277.1">
    <property type="nucleotide sequence ID" value="NZ_BMDO01000005.1"/>
</dbReference>
<comment type="caution">
    <text evidence="2">The sequence shown here is derived from an EMBL/GenBank/DDBJ whole genome shotgun (WGS) entry which is preliminary data.</text>
</comment>
<sequence>MSQYNTTTNTKTYTVIDIRKTFEGFEADLRMIARRTDKWTMEYAERLIHDVLKLAESKYLKKVSITLLNSSDVVIRAVKYTINEEGKAQSGERPGSNDWNNIVGTRLSMVLEYQTAWGQLTADQQAAYMLVNDFKIGWSASSIDTSFRHLVNQSAQLYGSNGYELKKENYK</sequence>
<evidence type="ECO:0000259" key="1">
    <source>
        <dbReference type="Pfam" id="PF18138"/>
    </source>
</evidence>
<name>A0A917N1T3_9SPHI</name>
<evidence type="ECO:0000313" key="3">
    <source>
        <dbReference type="Proteomes" id="UP000662074"/>
    </source>
</evidence>
<gene>
    <name evidence="2" type="ORF">GCM10011425_20060</name>
</gene>